<protein>
    <submittedName>
        <fullName evidence="2">Uncharacterized protein</fullName>
    </submittedName>
</protein>
<keyword evidence="3" id="KW-1185">Reference proteome</keyword>
<comment type="caution">
    <text evidence="2">The sequence shown here is derived from an EMBL/GenBank/DDBJ whole genome shotgun (WGS) entry which is preliminary data.</text>
</comment>
<sequence length="93" mass="10136">MPCTDTHPQTGADERSQPQVDTGDWAAADDLPNDPDAIRAELVRLDVWEAEHAGSPGCAEDGAVYRRRLALNRQLPAPARRHGPRGLEGRRAS</sequence>
<feature type="region of interest" description="Disordered" evidence="1">
    <location>
        <begin position="1"/>
        <end position="34"/>
    </location>
</feature>
<organism evidence="2 3">
    <name type="scientific">Streptomyces luteolus</name>
    <dbReference type="NCBI Taxonomy" id="3043615"/>
    <lineage>
        <taxon>Bacteria</taxon>
        <taxon>Bacillati</taxon>
        <taxon>Actinomycetota</taxon>
        <taxon>Actinomycetes</taxon>
        <taxon>Kitasatosporales</taxon>
        <taxon>Streptomycetaceae</taxon>
        <taxon>Streptomyces</taxon>
    </lineage>
</organism>
<evidence type="ECO:0000313" key="3">
    <source>
        <dbReference type="Proteomes" id="UP001237105"/>
    </source>
</evidence>
<feature type="region of interest" description="Disordered" evidence="1">
    <location>
        <begin position="72"/>
        <end position="93"/>
    </location>
</feature>
<name>A0ABT6T1D8_9ACTN</name>
<reference evidence="2 3" key="1">
    <citation type="submission" date="2023-05" db="EMBL/GenBank/DDBJ databases">
        <title>Draft genome sequence of Streptomyces sp. B-S-A12 isolated from a cave soil in Thailand.</title>
        <authorList>
            <person name="Chamroensaksri N."/>
            <person name="Muangham S."/>
        </authorList>
    </citation>
    <scope>NUCLEOTIDE SEQUENCE [LARGE SCALE GENOMIC DNA]</scope>
    <source>
        <strain evidence="2 3">B-S-A12</strain>
    </source>
</reference>
<evidence type="ECO:0000313" key="2">
    <source>
        <dbReference type="EMBL" id="MDI3420717.1"/>
    </source>
</evidence>
<gene>
    <name evidence="2" type="ORF">QIT00_19530</name>
</gene>
<accession>A0ABT6T1D8</accession>
<dbReference type="Proteomes" id="UP001237105">
    <property type="component" value="Unassembled WGS sequence"/>
</dbReference>
<evidence type="ECO:0000256" key="1">
    <source>
        <dbReference type="SAM" id="MobiDB-lite"/>
    </source>
</evidence>
<dbReference type="RefSeq" id="WP_282536584.1">
    <property type="nucleotide sequence ID" value="NZ_JASCIS010000018.1"/>
</dbReference>
<dbReference type="EMBL" id="JASCIS010000018">
    <property type="protein sequence ID" value="MDI3420717.1"/>
    <property type="molecule type" value="Genomic_DNA"/>
</dbReference>
<proteinExistence type="predicted"/>